<dbReference type="InterPro" id="IPR050739">
    <property type="entry name" value="MFP"/>
</dbReference>
<evidence type="ECO:0000259" key="3">
    <source>
        <dbReference type="Pfam" id="PF25876"/>
    </source>
</evidence>
<proteinExistence type="predicted"/>
<dbReference type="Gene3D" id="2.40.50.100">
    <property type="match status" value="1"/>
</dbReference>
<feature type="coiled-coil region" evidence="1">
    <location>
        <begin position="104"/>
        <end position="176"/>
    </location>
</feature>
<name>A0ABQ1JE86_9SPHN</name>
<dbReference type="InterPro" id="IPR058624">
    <property type="entry name" value="MdtA-like_HH"/>
</dbReference>
<feature type="transmembrane region" description="Helical" evidence="2">
    <location>
        <begin position="25"/>
        <end position="46"/>
    </location>
</feature>
<comment type="caution">
    <text evidence="4">The sequence shown here is derived from an EMBL/GenBank/DDBJ whole genome shotgun (WGS) entry which is preliminary data.</text>
</comment>
<dbReference type="SUPFAM" id="SSF111369">
    <property type="entry name" value="HlyD-like secretion proteins"/>
    <property type="match status" value="1"/>
</dbReference>
<dbReference type="PANTHER" id="PTHR30386">
    <property type="entry name" value="MEMBRANE FUSION SUBUNIT OF EMRAB-TOLC MULTIDRUG EFFLUX PUMP"/>
    <property type="match status" value="1"/>
</dbReference>
<keyword evidence="5" id="KW-1185">Reference proteome</keyword>
<keyword evidence="2" id="KW-1133">Transmembrane helix</keyword>
<keyword evidence="2" id="KW-0812">Transmembrane</keyword>
<accession>A0ABQ1JE86</accession>
<keyword evidence="1" id="KW-0175">Coiled coil</keyword>
<dbReference type="Gene3D" id="1.10.287.470">
    <property type="entry name" value="Helix hairpin bin"/>
    <property type="match status" value="1"/>
</dbReference>
<dbReference type="Proteomes" id="UP000614261">
    <property type="component" value="Unassembled WGS sequence"/>
</dbReference>
<evidence type="ECO:0000313" key="4">
    <source>
        <dbReference type="EMBL" id="GGB66322.1"/>
    </source>
</evidence>
<protein>
    <submittedName>
        <fullName evidence="4">RND transporter</fullName>
    </submittedName>
</protein>
<feature type="domain" description="Multidrug resistance protein MdtA-like alpha-helical hairpin" evidence="3">
    <location>
        <begin position="114"/>
        <end position="178"/>
    </location>
</feature>
<dbReference type="PANTHER" id="PTHR30386:SF27">
    <property type="entry name" value="MEMBRANE FUSION PROTEIN (MFP) FAMILY PROTEIN"/>
    <property type="match status" value="1"/>
</dbReference>
<sequence>MASRDRALSRFHTLARLNPPRPLRAIAAMVIIGIAVSVVFMIYVPWVQTSSGAGQVIAINPQDRLQNVTALVPGRIEKWYVQDGSIVKEGDPIVQITDTDPLLLQRLSAERSLAEARAAAAESALGTARLDVGRTSTLFREGLASQREAEQARIRVAEMEARVAEARAAMTQIDINLARQSLQLVRAPRNGVIQRINGGDRATLVSMGDVLATFAPTEARRVVEIYVDGRDAPLIRPDQRVRLEFEGWPAIQFSGWPSAAVGLFDGEVQQVDLAASTNGLFRVLVREAKGKARWPGEPYVRLGANVRGWIAMEEVSVGFELWRQLNDFPLQNPALMQENQTRAGVPSGNATGSTAAQ</sequence>
<evidence type="ECO:0000313" key="5">
    <source>
        <dbReference type="Proteomes" id="UP000614261"/>
    </source>
</evidence>
<dbReference type="EMBL" id="BMGD01000003">
    <property type="protein sequence ID" value="GGB66322.1"/>
    <property type="molecule type" value="Genomic_DNA"/>
</dbReference>
<dbReference type="RefSeq" id="WP_188514421.1">
    <property type="nucleotide sequence ID" value="NZ_BMGD01000003.1"/>
</dbReference>
<dbReference type="Pfam" id="PF25876">
    <property type="entry name" value="HH_MFP_RND"/>
    <property type="match status" value="1"/>
</dbReference>
<evidence type="ECO:0000256" key="1">
    <source>
        <dbReference type="SAM" id="Coils"/>
    </source>
</evidence>
<organism evidence="4 5">
    <name type="scientific">Blastomonas aquatica</name>
    <dbReference type="NCBI Taxonomy" id="1510276"/>
    <lineage>
        <taxon>Bacteria</taxon>
        <taxon>Pseudomonadati</taxon>
        <taxon>Pseudomonadota</taxon>
        <taxon>Alphaproteobacteria</taxon>
        <taxon>Sphingomonadales</taxon>
        <taxon>Sphingomonadaceae</taxon>
        <taxon>Blastomonas</taxon>
    </lineage>
</organism>
<evidence type="ECO:0000256" key="2">
    <source>
        <dbReference type="SAM" id="Phobius"/>
    </source>
</evidence>
<gene>
    <name evidence="4" type="ORF">GCM10010833_21870</name>
</gene>
<keyword evidence="2" id="KW-0472">Membrane</keyword>
<reference evidence="5" key="1">
    <citation type="journal article" date="2019" name="Int. J. Syst. Evol. Microbiol.">
        <title>The Global Catalogue of Microorganisms (GCM) 10K type strain sequencing project: providing services to taxonomists for standard genome sequencing and annotation.</title>
        <authorList>
            <consortium name="The Broad Institute Genomics Platform"/>
            <consortium name="The Broad Institute Genome Sequencing Center for Infectious Disease"/>
            <person name="Wu L."/>
            <person name="Ma J."/>
        </authorList>
    </citation>
    <scope>NUCLEOTIDE SEQUENCE [LARGE SCALE GENOMIC DNA]</scope>
    <source>
        <strain evidence="5">CGMCC 1.12851</strain>
    </source>
</reference>